<keyword evidence="8" id="KW-0223">Dioxygenase</keyword>
<accession>A0A7X0JQN3</accession>
<evidence type="ECO:0000256" key="1">
    <source>
        <dbReference type="ARBA" id="ARBA00001962"/>
    </source>
</evidence>
<organism evidence="8 9">
    <name type="scientific">Pseudoteredinibacter isoporae</name>
    <dbReference type="NCBI Taxonomy" id="570281"/>
    <lineage>
        <taxon>Bacteria</taxon>
        <taxon>Pseudomonadati</taxon>
        <taxon>Pseudomonadota</taxon>
        <taxon>Gammaproteobacteria</taxon>
        <taxon>Cellvibrionales</taxon>
        <taxon>Cellvibrionaceae</taxon>
        <taxon>Pseudoteredinibacter</taxon>
    </lineage>
</organism>
<dbReference type="InterPro" id="IPR015879">
    <property type="entry name" value="Ring_hydroxy_dOase_asu_C_dom"/>
</dbReference>
<evidence type="ECO:0000256" key="2">
    <source>
        <dbReference type="ARBA" id="ARBA00022714"/>
    </source>
</evidence>
<dbReference type="EMBL" id="JACHHT010000001">
    <property type="protein sequence ID" value="MBB6520402.1"/>
    <property type="molecule type" value="Genomic_DNA"/>
</dbReference>
<keyword evidence="9" id="KW-1185">Reference proteome</keyword>
<dbReference type="CDD" id="cd03469">
    <property type="entry name" value="Rieske_RO_Alpha_N"/>
    <property type="match status" value="1"/>
</dbReference>
<evidence type="ECO:0000256" key="5">
    <source>
        <dbReference type="ARBA" id="ARBA00023004"/>
    </source>
</evidence>
<dbReference type="PANTHER" id="PTHR43756">
    <property type="entry name" value="CHOLINE MONOOXYGENASE, CHLOROPLASTIC"/>
    <property type="match status" value="1"/>
</dbReference>
<dbReference type="InterPro" id="IPR001663">
    <property type="entry name" value="Rng_hydr_dOase-A"/>
</dbReference>
<dbReference type="GO" id="GO:0051213">
    <property type="term" value="F:dioxygenase activity"/>
    <property type="evidence" value="ECO:0007669"/>
    <property type="project" value="UniProtKB-KW"/>
</dbReference>
<keyword evidence="4" id="KW-0560">Oxidoreductase</keyword>
<dbReference type="InterPro" id="IPR017941">
    <property type="entry name" value="Rieske_2Fe-2S"/>
</dbReference>
<evidence type="ECO:0000256" key="3">
    <source>
        <dbReference type="ARBA" id="ARBA00022723"/>
    </source>
</evidence>
<proteinExistence type="predicted"/>
<dbReference type="GO" id="GO:0051537">
    <property type="term" value="F:2 iron, 2 sulfur cluster binding"/>
    <property type="evidence" value="ECO:0007669"/>
    <property type="project" value="UniProtKB-KW"/>
</dbReference>
<dbReference type="FunCoup" id="A0A7X0JQN3">
    <property type="interactions" value="73"/>
</dbReference>
<dbReference type="GO" id="GO:0005506">
    <property type="term" value="F:iron ion binding"/>
    <property type="evidence" value="ECO:0007669"/>
    <property type="project" value="InterPro"/>
</dbReference>
<name>A0A7X0JQN3_9GAMM</name>
<dbReference type="Pfam" id="PF00848">
    <property type="entry name" value="Ring_hydroxyl_A"/>
    <property type="match status" value="1"/>
</dbReference>
<keyword evidence="2" id="KW-0001">2Fe-2S</keyword>
<evidence type="ECO:0000256" key="4">
    <source>
        <dbReference type="ARBA" id="ARBA00023002"/>
    </source>
</evidence>
<evidence type="ECO:0000256" key="6">
    <source>
        <dbReference type="ARBA" id="ARBA00023014"/>
    </source>
</evidence>
<dbReference type="PANTHER" id="PTHR43756:SF5">
    <property type="entry name" value="CHOLINE MONOOXYGENASE, CHLOROPLASTIC"/>
    <property type="match status" value="1"/>
</dbReference>
<dbReference type="Pfam" id="PF00355">
    <property type="entry name" value="Rieske"/>
    <property type="match status" value="1"/>
</dbReference>
<feature type="domain" description="Rieske" evidence="7">
    <location>
        <begin position="54"/>
        <end position="162"/>
    </location>
</feature>
<sequence length="383" mass="43447">MSDPRQDIFSELIVKTREGDLGNMDACGEIEAKIYHCEDIFQDEQDTIFRDGAFIVGHHTMLKSAGDHMAFDHLGQPIILTRARDGKIRAFLNACRHRGVRLVDGDEVKRRPSMVCPYHNWAYGMDGKLIAVPLEESFPHLDKSCRSLKALPCEVRHGFIWVNPNPEGTLDLDKHLGDIGKDLDAFGVDGEVFFKQSLKRKKTNWKLIVDAFLDGYHVKRLHKHTVGPLFIDCAAVSEAKGVHIRSSVGRNELVEAFELTEDDWDYRHHCTFAYQVFPNTTLIFHPDYSSILSVYPIAPDETLVSHICLIPAEPENEAEQAHYERAFNIIENGVFEAEDFFVCEQAQKGIATGANDTFIIGGHEASLQFFHQILQQQIQEKRA</sequence>
<evidence type="ECO:0000313" key="9">
    <source>
        <dbReference type="Proteomes" id="UP000528457"/>
    </source>
</evidence>
<comment type="caution">
    <text evidence="8">The sequence shown here is derived from an EMBL/GenBank/DDBJ whole genome shotgun (WGS) entry which is preliminary data.</text>
</comment>
<evidence type="ECO:0000259" key="7">
    <source>
        <dbReference type="PROSITE" id="PS51296"/>
    </source>
</evidence>
<dbReference type="SUPFAM" id="SSF50022">
    <property type="entry name" value="ISP domain"/>
    <property type="match status" value="1"/>
</dbReference>
<protein>
    <submittedName>
        <fullName evidence="8">Phenylpropionate dioxygenase-like ring-hydroxylating dioxygenase large terminal subunit</fullName>
    </submittedName>
</protein>
<dbReference type="AlphaFoldDB" id="A0A7X0JQN3"/>
<keyword evidence="3" id="KW-0479">Metal-binding</keyword>
<dbReference type="Gene3D" id="2.102.10.10">
    <property type="entry name" value="Rieske [2Fe-2S] iron-sulphur domain"/>
    <property type="match status" value="1"/>
</dbReference>
<dbReference type="Proteomes" id="UP000528457">
    <property type="component" value="Unassembled WGS sequence"/>
</dbReference>
<reference evidence="8 9" key="1">
    <citation type="submission" date="2020-08" db="EMBL/GenBank/DDBJ databases">
        <title>Genomic Encyclopedia of Type Strains, Phase IV (KMG-IV): sequencing the most valuable type-strain genomes for metagenomic binning, comparative biology and taxonomic classification.</title>
        <authorList>
            <person name="Goeker M."/>
        </authorList>
    </citation>
    <scope>NUCLEOTIDE SEQUENCE [LARGE SCALE GENOMIC DNA]</scope>
    <source>
        <strain evidence="8 9">DSM 22368</strain>
    </source>
</reference>
<evidence type="ECO:0000313" key="8">
    <source>
        <dbReference type="EMBL" id="MBB6520402.1"/>
    </source>
</evidence>
<comment type="cofactor">
    <cofactor evidence="1">
        <name>Fe cation</name>
        <dbReference type="ChEBI" id="CHEBI:24875"/>
    </cofactor>
</comment>
<dbReference type="Gene3D" id="3.90.380.10">
    <property type="entry name" value="Naphthalene 1,2-dioxygenase Alpha Subunit, Chain A, domain 1"/>
    <property type="match status" value="2"/>
</dbReference>
<dbReference type="InParanoid" id="A0A7X0JQN3"/>
<gene>
    <name evidence="8" type="ORF">HNR48_000680</name>
</gene>
<keyword evidence="5" id="KW-0408">Iron</keyword>
<dbReference type="PROSITE" id="PS51296">
    <property type="entry name" value="RIESKE"/>
    <property type="match status" value="1"/>
</dbReference>
<dbReference type="RefSeq" id="WP_166851372.1">
    <property type="nucleotide sequence ID" value="NZ_JAAONY010000001.1"/>
</dbReference>
<dbReference type="PRINTS" id="PR00090">
    <property type="entry name" value="RNGDIOXGNASE"/>
</dbReference>
<keyword evidence="6" id="KW-0411">Iron-sulfur</keyword>
<dbReference type="SUPFAM" id="SSF55961">
    <property type="entry name" value="Bet v1-like"/>
    <property type="match status" value="1"/>
</dbReference>
<dbReference type="InterPro" id="IPR036922">
    <property type="entry name" value="Rieske_2Fe-2S_sf"/>
</dbReference>